<dbReference type="InterPro" id="IPR002514">
    <property type="entry name" value="Transposase_8"/>
</dbReference>
<organism evidence="1 3">
    <name type="scientific">Trinickia symbiotica</name>
    <dbReference type="NCBI Taxonomy" id="863227"/>
    <lineage>
        <taxon>Bacteria</taxon>
        <taxon>Pseudomonadati</taxon>
        <taxon>Pseudomonadota</taxon>
        <taxon>Betaproteobacteria</taxon>
        <taxon>Burkholderiales</taxon>
        <taxon>Burkholderiaceae</taxon>
        <taxon>Trinickia</taxon>
    </lineage>
</organism>
<evidence type="ECO:0000313" key="4">
    <source>
        <dbReference type="Proteomes" id="UP000240638"/>
    </source>
</evidence>
<dbReference type="EMBL" id="PNYC01000007">
    <property type="protein sequence ID" value="PMS36270.1"/>
    <property type="molecule type" value="Genomic_DNA"/>
</dbReference>
<dbReference type="SUPFAM" id="SSF46689">
    <property type="entry name" value="Homeodomain-like"/>
    <property type="match status" value="1"/>
</dbReference>
<reference evidence="1 3" key="1">
    <citation type="submission" date="2018-01" db="EMBL/GenBank/DDBJ databases">
        <title>Whole genome analyses suggest that Burkholderia sensu lato contains two further novel genera in the rhizoxinica-symbiotica group Mycetohabitans gen. nov., and Trinickia gen. nov.: implications for the evolution of diazotrophy and nodulation in the Burkholderiaceae.</title>
        <authorList>
            <person name="Estrada-de los Santos P."/>
            <person name="Palmer M."/>
            <person name="Chavez-Ramirez B."/>
            <person name="Beukes C."/>
            <person name="Steenkamp E.T."/>
            <person name="Hirsch A.M."/>
            <person name="Manyaka P."/>
            <person name="Maluk M."/>
            <person name="Lafos M."/>
            <person name="Crook M."/>
            <person name="Gross E."/>
            <person name="Simon M.F."/>
            <person name="Bueno dos Reis Junior F."/>
            <person name="Poole P.S."/>
            <person name="Venter S.N."/>
            <person name="James E.K."/>
        </authorList>
    </citation>
    <scope>NUCLEOTIDE SEQUENCE [LARGE SCALE GENOMIC DNA]</scope>
    <source>
        <strain evidence="1 3">JPY 581</strain>
    </source>
</reference>
<protein>
    <recommendedName>
        <fullName evidence="5">Transposase</fullName>
    </recommendedName>
</protein>
<dbReference type="OrthoDB" id="3376843at2"/>
<dbReference type="RefSeq" id="WP_026230257.1">
    <property type="nucleotide sequence ID" value="NZ_KB890217.1"/>
</dbReference>
<sequence>METKARGRRLGSKNYPKEFRAMVVAQANDPSRSIADVANEHGLNANMIARWRRLHERNHSATHARPSETFIPVQLPVSAQVTSSLVVECGAVRVRFDGPLDLGVLRTVLTTLRSAS</sequence>
<dbReference type="GO" id="GO:0003677">
    <property type="term" value="F:DNA binding"/>
    <property type="evidence" value="ECO:0007669"/>
    <property type="project" value="InterPro"/>
</dbReference>
<reference evidence="2 4" key="2">
    <citation type="submission" date="2018-03" db="EMBL/GenBank/DDBJ databases">
        <title>Whole genome analyses suggest that Burkholderia sensu lato contains two further novel genera in the rhizoxinica-symbiotica group Mycetohabitans gen. nov., and Trinickia gen. nov.: implications for the evolution of diazotrophy and nodulation in the Burkholderiaceae.</title>
        <authorList>
            <person name="Estrada De Los Santos P."/>
            <person name="Palmer M."/>
            <person name="Chavez-Ramirez B."/>
            <person name="Steenkamp E.T."/>
            <person name="Hirsch A.M."/>
            <person name="Manyaka P."/>
            <person name="Maluk M."/>
            <person name="Lafos M."/>
            <person name="Crook M."/>
            <person name="Gross E."/>
            <person name="Simon M.F."/>
            <person name="Bueno Dos Reis Junior F."/>
            <person name="Poole P.S."/>
            <person name="Venter S.N."/>
            <person name="James E.K."/>
        </authorList>
    </citation>
    <scope>NUCLEOTIDE SEQUENCE [LARGE SCALE GENOMIC DNA]</scope>
    <source>
        <strain evidence="2 4">JPY-366</strain>
    </source>
</reference>
<dbReference type="Pfam" id="PF01527">
    <property type="entry name" value="HTH_Tnp_1"/>
    <property type="match status" value="1"/>
</dbReference>
<name>A0A2N7X3T2_9BURK</name>
<dbReference type="GO" id="GO:0006313">
    <property type="term" value="P:DNA transposition"/>
    <property type="evidence" value="ECO:0007669"/>
    <property type="project" value="InterPro"/>
</dbReference>
<evidence type="ECO:0008006" key="5">
    <source>
        <dbReference type="Google" id="ProtNLM"/>
    </source>
</evidence>
<dbReference type="EMBL" id="PYUC01000056">
    <property type="protein sequence ID" value="PTB16709.1"/>
    <property type="molecule type" value="Genomic_DNA"/>
</dbReference>
<evidence type="ECO:0000313" key="1">
    <source>
        <dbReference type="EMBL" id="PMS36270.1"/>
    </source>
</evidence>
<dbReference type="Proteomes" id="UP000240638">
    <property type="component" value="Unassembled WGS sequence"/>
</dbReference>
<keyword evidence="3" id="KW-1185">Reference proteome</keyword>
<comment type="caution">
    <text evidence="1">The sequence shown here is derived from an EMBL/GenBank/DDBJ whole genome shotgun (WGS) entry which is preliminary data.</text>
</comment>
<accession>A0A2N7X3T2</accession>
<gene>
    <name evidence="1" type="ORF">C0Z20_12295</name>
    <name evidence="2" type="ORF">C9I57_32150</name>
</gene>
<dbReference type="GO" id="GO:0004803">
    <property type="term" value="F:transposase activity"/>
    <property type="evidence" value="ECO:0007669"/>
    <property type="project" value="InterPro"/>
</dbReference>
<dbReference type="InterPro" id="IPR009057">
    <property type="entry name" value="Homeodomain-like_sf"/>
</dbReference>
<dbReference type="AlphaFoldDB" id="A0A2N7X3T2"/>
<dbReference type="NCBIfam" id="NF047595">
    <property type="entry name" value="IS66_ISRel24_TnpA"/>
    <property type="match status" value="1"/>
</dbReference>
<proteinExistence type="predicted"/>
<evidence type="ECO:0000313" key="2">
    <source>
        <dbReference type="EMBL" id="PTB16709.1"/>
    </source>
</evidence>
<dbReference type="Proteomes" id="UP000235777">
    <property type="component" value="Unassembled WGS sequence"/>
</dbReference>
<evidence type="ECO:0000313" key="3">
    <source>
        <dbReference type="Proteomes" id="UP000235777"/>
    </source>
</evidence>
<dbReference type="STRING" id="863227.GCA_000373005_05220"/>